<evidence type="ECO:0000259" key="2">
    <source>
        <dbReference type="Pfam" id="PF22700"/>
    </source>
</evidence>
<evidence type="ECO:0000256" key="1">
    <source>
        <dbReference type="SAM" id="MobiDB-lite"/>
    </source>
</evidence>
<feature type="non-terminal residue" evidence="3">
    <location>
        <position position="108"/>
    </location>
</feature>
<reference evidence="3" key="1">
    <citation type="submission" date="2015-10" db="EMBL/GenBank/DDBJ databases">
        <authorList>
            <person name="Regsiter A."/>
            <person name="william w."/>
        </authorList>
    </citation>
    <scope>NUCLEOTIDE SEQUENCE</scope>
    <source>
        <strain evidence="3">Montdore</strain>
    </source>
</reference>
<dbReference type="Proteomes" id="UP001412239">
    <property type="component" value="Unassembled WGS sequence"/>
</dbReference>
<feature type="region of interest" description="Disordered" evidence="1">
    <location>
        <begin position="1"/>
        <end position="21"/>
    </location>
</feature>
<feature type="compositionally biased region" description="Low complexity" evidence="1">
    <location>
        <begin position="11"/>
        <end position="21"/>
    </location>
</feature>
<dbReference type="GO" id="GO:0005829">
    <property type="term" value="C:cytosol"/>
    <property type="evidence" value="ECO:0007669"/>
    <property type="project" value="TreeGrafter"/>
</dbReference>
<evidence type="ECO:0000313" key="3">
    <source>
        <dbReference type="EMBL" id="CUS11078.1"/>
    </source>
</evidence>
<name>A0A292PWS8_9PEZI</name>
<proteinExistence type="predicted"/>
<dbReference type="EMBL" id="LN891031">
    <property type="protein sequence ID" value="CUS11078.1"/>
    <property type="molecule type" value="Genomic_DNA"/>
</dbReference>
<evidence type="ECO:0000313" key="4">
    <source>
        <dbReference type="Proteomes" id="UP001412239"/>
    </source>
</evidence>
<dbReference type="SUPFAM" id="SSF54211">
    <property type="entry name" value="Ribosomal protein S5 domain 2-like"/>
    <property type="match status" value="1"/>
</dbReference>
<gene>
    <name evidence="3" type="ORF">GSTUAT00004801001</name>
</gene>
<dbReference type="GO" id="GO:0019287">
    <property type="term" value="P:isopentenyl diphosphate biosynthetic process, mevalonate pathway"/>
    <property type="evidence" value="ECO:0007669"/>
    <property type="project" value="TreeGrafter"/>
</dbReference>
<dbReference type="PANTHER" id="PTHR10977:SF3">
    <property type="entry name" value="DIPHOSPHOMEVALONATE DECARBOXYLASE"/>
    <property type="match status" value="1"/>
</dbReference>
<dbReference type="Pfam" id="PF22700">
    <property type="entry name" value="MVD-like_N"/>
    <property type="match status" value="1"/>
</dbReference>
<dbReference type="InterPro" id="IPR020568">
    <property type="entry name" value="Ribosomal_Su5_D2-typ_SF"/>
</dbReference>
<protein>
    <recommendedName>
        <fullName evidence="2">Diphosphomevalonate decarboxylase-like N-terminal domain-containing protein</fullName>
    </recommendedName>
</protein>
<dbReference type="PANTHER" id="PTHR10977">
    <property type="entry name" value="DIPHOSPHOMEVALONATE DECARBOXYLASE"/>
    <property type="match status" value="1"/>
</dbReference>
<keyword evidence="4" id="KW-1185">Reference proteome</keyword>
<feature type="domain" description="Diphosphomevalonate decarboxylase-like N-terminal" evidence="2">
    <location>
        <begin position="12"/>
        <end position="76"/>
    </location>
</feature>
<feature type="compositionally biased region" description="Polar residues" evidence="1">
    <location>
        <begin position="1"/>
        <end position="10"/>
    </location>
</feature>
<dbReference type="GO" id="GO:0004163">
    <property type="term" value="F:diphosphomevalonate decarboxylase activity"/>
    <property type="evidence" value="ECO:0007669"/>
    <property type="project" value="TreeGrafter"/>
</dbReference>
<dbReference type="InterPro" id="IPR053859">
    <property type="entry name" value="MVD-like_N"/>
</dbReference>
<sequence>TVSTSYPRTTSPAAGLASSAAGSSALVPAIADFYELPESLTELSRVARQGPGLACRLSLGGYAVWEMGQVVDGSDAYVEEVAPASHGPDMKAAFSIVSAAKKGISSKA</sequence>
<dbReference type="AlphaFoldDB" id="A0A292PWS8"/>
<feature type="non-terminal residue" evidence="3">
    <location>
        <position position="1"/>
    </location>
</feature>
<dbReference type="InterPro" id="IPR014721">
    <property type="entry name" value="Ribsml_uS5_D2-typ_fold_subgr"/>
</dbReference>
<accession>A0A292PWS8</accession>
<organism evidence="3 4">
    <name type="scientific">Tuber aestivum</name>
    <name type="common">summer truffle</name>
    <dbReference type="NCBI Taxonomy" id="59557"/>
    <lineage>
        <taxon>Eukaryota</taxon>
        <taxon>Fungi</taxon>
        <taxon>Dikarya</taxon>
        <taxon>Ascomycota</taxon>
        <taxon>Pezizomycotina</taxon>
        <taxon>Pezizomycetes</taxon>
        <taxon>Pezizales</taxon>
        <taxon>Tuberaceae</taxon>
        <taxon>Tuber</taxon>
    </lineage>
</organism>
<dbReference type="Gene3D" id="3.30.230.10">
    <property type="match status" value="1"/>
</dbReference>